<dbReference type="InterPro" id="IPR022398">
    <property type="entry name" value="Peptidase_S8_His-AS"/>
</dbReference>
<evidence type="ECO:0000256" key="2">
    <source>
        <dbReference type="ARBA" id="ARBA00011073"/>
    </source>
</evidence>
<organism evidence="13 14">
    <name type="scientific">Mycobacterium paraterrae</name>
    <dbReference type="NCBI Taxonomy" id="577492"/>
    <lineage>
        <taxon>Bacteria</taxon>
        <taxon>Bacillati</taxon>
        <taxon>Actinomycetota</taxon>
        <taxon>Actinomycetes</taxon>
        <taxon>Mycobacteriales</taxon>
        <taxon>Mycobacteriaceae</taxon>
        <taxon>Mycobacterium</taxon>
    </lineage>
</organism>
<keyword evidence="6" id="KW-0732">Signal</keyword>
<evidence type="ECO:0000256" key="9">
    <source>
        <dbReference type="ARBA" id="ARBA00022989"/>
    </source>
</evidence>
<reference evidence="13" key="1">
    <citation type="submission" date="2022-08" db="EMBL/GenBank/DDBJ databases">
        <title>Whole genome sequencing of non-tuberculosis mycobacteria type-strains.</title>
        <authorList>
            <person name="Igarashi Y."/>
            <person name="Osugi A."/>
            <person name="Mitarai S."/>
        </authorList>
    </citation>
    <scope>NUCLEOTIDE SEQUENCE</scope>
    <source>
        <strain evidence="13">DSM 45127</strain>
    </source>
</reference>
<keyword evidence="10" id="KW-0472">Membrane</keyword>
<evidence type="ECO:0000256" key="11">
    <source>
        <dbReference type="PROSITE-ProRule" id="PRU01240"/>
    </source>
</evidence>
<dbReference type="GO" id="GO:0008233">
    <property type="term" value="F:peptidase activity"/>
    <property type="evidence" value="ECO:0007669"/>
    <property type="project" value="UniProtKB-KW"/>
</dbReference>
<accession>A0ABY3VJY0</accession>
<dbReference type="PANTHER" id="PTHR42884:SF14">
    <property type="entry name" value="NEUROENDOCRINE CONVERTASE 1"/>
    <property type="match status" value="1"/>
</dbReference>
<keyword evidence="14" id="KW-1185">Reference proteome</keyword>
<keyword evidence="7" id="KW-0378">Hydrolase</keyword>
<evidence type="ECO:0000313" key="14">
    <source>
        <dbReference type="Proteomes" id="UP001055336"/>
    </source>
</evidence>
<comment type="caution">
    <text evidence="11">Lacks conserved residue(s) required for the propagation of feature annotation.</text>
</comment>
<dbReference type="NCBIfam" id="TIGR03921">
    <property type="entry name" value="T7SS_mycosin"/>
    <property type="match status" value="1"/>
</dbReference>
<evidence type="ECO:0000313" key="13">
    <source>
        <dbReference type="EMBL" id="UMB68782.1"/>
    </source>
</evidence>
<evidence type="ECO:0000256" key="6">
    <source>
        <dbReference type="ARBA" id="ARBA00022729"/>
    </source>
</evidence>
<evidence type="ECO:0000256" key="3">
    <source>
        <dbReference type="ARBA" id="ARBA00022475"/>
    </source>
</evidence>
<evidence type="ECO:0000256" key="5">
    <source>
        <dbReference type="ARBA" id="ARBA00022692"/>
    </source>
</evidence>
<evidence type="ECO:0000256" key="8">
    <source>
        <dbReference type="ARBA" id="ARBA00022825"/>
    </source>
</evidence>
<keyword evidence="5" id="KW-0812">Transmembrane</keyword>
<dbReference type="PROSITE" id="PS51892">
    <property type="entry name" value="SUBTILASE"/>
    <property type="match status" value="1"/>
</dbReference>
<dbReference type="InterPro" id="IPR023834">
    <property type="entry name" value="T7SS_pept_S8A_mycosin"/>
</dbReference>
<dbReference type="InterPro" id="IPR000209">
    <property type="entry name" value="Peptidase_S8/S53_dom"/>
</dbReference>
<dbReference type="PRINTS" id="PR00723">
    <property type="entry name" value="SUBTILISIN"/>
</dbReference>
<evidence type="ECO:0000259" key="12">
    <source>
        <dbReference type="Pfam" id="PF00082"/>
    </source>
</evidence>
<dbReference type="RefSeq" id="WP_240260342.1">
    <property type="nucleotide sequence ID" value="NZ_CP092488.2"/>
</dbReference>
<name>A0ABY3VJY0_9MYCO</name>
<dbReference type="EMBL" id="CP092488">
    <property type="protein sequence ID" value="UMB68782.1"/>
    <property type="molecule type" value="Genomic_DNA"/>
</dbReference>
<dbReference type="PANTHER" id="PTHR42884">
    <property type="entry name" value="PROPROTEIN CONVERTASE SUBTILISIN/KEXIN-RELATED"/>
    <property type="match status" value="1"/>
</dbReference>
<dbReference type="PROSITE" id="PS00136">
    <property type="entry name" value="SUBTILASE_ASP"/>
    <property type="match status" value="1"/>
</dbReference>
<evidence type="ECO:0000256" key="7">
    <source>
        <dbReference type="ARBA" id="ARBA00022801"/>
    </source>
</evidence>
<dbReference type="InterPro" id="IPR015500">
    <property type="entry name" value="Peptidase_S8_subtilisin-rel"/>
</dbReference>
<keyword evidence="4 13" id="KW-0645">Protease</keyword>
<evidence type="ECO:0000256" key="4">
    <source>
        <dbReference type="ARBA" id="ARBA00022670"/>
    </source>
</evidence>
<dbReference type="Proteomes" id="UP001055336">
    <property type="component" value="Chromosome"/>
</dbReference>
<evidence type="ECO:0000256" key="10">
    <source>
        <dbReference type="ARBA" id="ARBA00023136"/>
    </source>
</evidence>
<keyword evidence="3" id="KW-1003">Cell membrane</keyword>
<dbReference type="Gene3D" id="3.40.50.200">
    <property type="entry name" value="Peptidase S8/S53 domain"/>
    <property type="match status" value="1"/>
</dbReference>
<keyword evidence="9" id="KW-1133">Transmembrane helix</keyword>
<evidence type="ECO:0000256" key="1">
    <source>
        <dbReference type="ARBA" id="ARBA00004162"/>
    </source>
</evidence>
<dbReference type="GO" id="GO:0006508">
    <property type="term" value="P:proteolysis"/>
    <property type="evidence" value="ECO:0007669"/>
    <property type="project" value="UniProtKB-KW"/>
</dbReference>
<proteinExistence type="inferred from homology"/>
<dbReference type="PROSITE" id="PS00137">
    <property type="entry name" value="SUBTILASE_HIS"/>
    <property type="match status" value="1"/>
</dbReference>
<gene>
    <name evidence="13" type="primary">mycP</name>
    <name evidence="13" type="ORF">MKK62_20615</name>
</gene>
<keyword evidence="8" id="KW-0720">Serine protease</keyword>
<dbReference type="InterPro" id="IPR036852">
    <property type="entry name" value="Peptidase_S8/S53_dom_sf"/>
</dbReference>
<dbReference type="InterPro" id="IPR023827">
    <property type="entry name" value="Peptidase_S8_Asp-AS"/>
</dbReference>
<comment type="similarity">
    <text evidence="2 11">Belongs to the peptidase S8 family.</text>
</comment>
<protein>
    <submittedName>
        <fullName evidence="13">Type VII secretion-associated serine protease mycosin</fullName>
    </submittedName>
</protein>
<comment type="subcellular location">
    <subcellularLocation>
        <location evidence="1">Cell membrane</location>
        <topology evidence="1">Single-pass membrane protein</topology>
    </subcellularLocation>
</comment>
<sequence length="339" mass="35046">MEVQPGSDLQAQPEYLRALDINEAWHYSRGHNIKVAVVDSGVRPNPRFPRLVGGGDYMTADGDGLADCDGHGTLVASMIAGSPANPPIPDGFSGIAPDATVISIRQWSQAFAPTKPHNDWSAHARSTSIRTLARAVVHAADLGADVINISSVICMNADDIIEQSDLGAALRYAAIDKNAVIISAAGDTSAPGCQQNSGAKRRSSRVDTVVSPGWFSDYVLTVGGVDAHSNAALPSSVAGPWVSIAAPGTDVEGFSNSDNTLINAVQGPGNQVLLPISTGFAAAAVAGVAALVRAKYPSMSSRQIIDQLVQTAKPPNGGPDNVVGQGTVDPVAALTRWMP</sequence>
<feature type="domain" description="Peptidase S8/S53" evidence="12">
    <location>
        <begin position="30"/>
        <end position="326"/>
    </location>
</feature>
<dbReference type="SUPFAM" id="SSF52743">
    <property type="entry name" value="Subtilisin-like"/>
    <property type="match status" value="1"/>
</dbReference>
<dbReference type="Pfam" id="PF00082">
    <property type="entry name" value="Peptidase_S8"/>
    <property type="match status" value="1"/>
</dbReference>